<organism evidence="2 3">
    <name type="scientific">Candidatus Magasanikbacteria bacterium CG10_big_fil_rev_8_21_14_0_10_43_6</name>
    <dbReference type="NCBI Taxonomy" id="1974650"/>
    <lineage>
        <taxon>Bacteria</taxon>
        <taxon>Candidatus Magasanikiibacteriota</taxon>
    </lineage>
</organism>
<dbReference type="AlphaFoldDB" id="A0A2M6W150"/>
<evidence type="ECO:0000256" key="1">
    <source>
        <dbReference type="SAM" id="Phobius"/>
    </source>
</evidence>
<keyword evidence="1" id="KW-0812">Transmembrane</keyword>
<protein>
    <recommendedName>
        <fullName evidence="4">DUF5673 domain-containing protein</fullName>
    </recommendedName>
</protein>
<accession>A0A2M6W150</accession>
<reference evidence="3" key="1">
    <citation type="submission" date="2017-09" db="EMBL/GenBank/DDBJ databases">
        <title>Depth-based differentiation of microbial function through sediment-hosted aquifers and enrichment of novel symbionts in the deep terrestrial subsurface.</title>
        <authorList>
            <person name="Probst A.J."/>
            <person name="Ladd B."/>
            <person name="Jarett J.K."/>
            <person name="Geller-Mcgrath D.E."/>
            <person name="Sieber C.M.K."/>
            <person name="Emerson J.B."/>
            <person name="Anantharaman K."/>
            <person name="Thomas B.C."/>
            <person name="Malmstrom R."/>
            <person name="Stieglmeier M."/>
            <person name="Klingl A."/>
            <person name="Woyke T."/>
            <person name="Ryan C.M."/>
            <person name="Banfield J.F."/>
        </authorList>
    </citation>
    <scope>NUCLEOTIDE SEQUENCE [LARGE SCALE GENOMIC DNA]</scope>
</reference>
<comment type="caution">
    <text evidence="2">The sequence shown here is derived from an EMBL/GenBank/DDBJ whole genome shotgun (WGS) entry which is preliminary data.</text>
</comment>
<evidence type="ECO:0008006" key="4">
    <source>
        <dbReference type="Google" id="ProtNLM"/>
    </source>
</evidence>
<name>A0A2M6W150_9BACT</name>
<sequence>MPQQVTVDTLVGDTLYQWTIKEYEEHTRGKRWYIVMSVVGVLLVLFGLLSGNFLFSLIIMLFAIILYLQSHQKAPDVLVSITDLGVLIGSRFYSYGELESFYLIYEPPHVKSLFFETQSVYRPRIQVPLLDMNPIDIRKSLLSFLQEDIEKEQEPFSEQFARNWQIH</sequence>
<keyword evidence="1" id="KW-1133">Transmembrane helix</keyword>
<evidence type="ECO:0000313" key="2">
    <source>
        <dbReference type="EMBL" id="PIT86513.1"/>
    </source>
</evidence>
<proteinExistence type="predicted"/>
<feature type="transmembrane region" description="Helical" evidence="1">
    <location>
        <begin position="32"/>
        <end position="65"/>
    </location>
</feature>
<gene>
    <name evidence="2" type="ORF">COU33_02745</name>
</gene>
<dbReference type="Proteomes" id="UP000229362">
    <property type="component" value="Unassembled WGS sequence"/>
</dbReference>
<keyword evidence="1" id="KW-0472">Membrane</keyword>
<dbReference type="EMBL" id="PFBZ01000117">
    <property type="protein sequence ID" value="PIT86513.1"/>
    <property type="molecule type" value="Genomic_DNA"/>
</dbReference>
<evidence type="ECO:0000313" key="3">
    <source>
        <dbReference type="Proteomes" id="UP000229362"/>
    </source>
</evidence>